<organism evidence="1 2">
    <name type="scientific">Microbacterium telephonicum</name>
    <dbReference type="NCBI Taxonomy" id="1714841"/>
    <lineage>
        <taxon>Bacteria</taxon>
        <taxon>Bacillati</taxon>
        <taxon>Actinomycetota</taxon>
        <taxon>Actinomycetes</taxon>
        <taxon>Micrococcales</taxon>
        <taxon>Microbacteriaceae</taxon>
        <taxon>Microbacterium</taxon>
    </lineage>
</organism>
<evidence type="ECO:0000313" key="1">
    <source>
        <dbReference type="EMBL" id="RLK47525.1"/>
    </source>
</evidence>
<dbReference type="SUPFAM" id="SSF52980">
    <property type="entry name" value="Restriction endonuclease-like"/>
    <property type="match status" value="1"/>
</dbReference>
<gene>
    <name evidence="1" type="ORF">C7474_2115</name>
</gene>
<evidence type="ECO:0008006" key="3">
    <source>
        <dbReference type="Google" id="ProtNLM"/>
    </source>
</evidence>
<protein>
    <recommendedName>
        <fullName evidence="3">Very-short-patch-repair endonuclease</fullName>
    </recommendedName>
</protein>
<dbReference type="EMBL" id="RCDB01000003">
    <property type="protein sequence ID" value="RLK47525.1"/>
    <property type="molecule type" value="Genomic_DNA"/>
</dbReference>
<comment type="caution">
    <text evidence="1">The sequence shown here is derived from an EMBL/GenBank/DDBJ whole genome shotgun (WGS) entry which is preliminary data.</text>
</comment>
<dbReference type="Gene3D" id="3.40.960.10">
    <property type="entry name" value="VSR Endonuclease"/>
    <property type="match status" value="1"/>
</dbReference>
<evidence type="ECO:0000313" key="2">
    <source>
        <dbReference type="Proteomes" id="UP000273158"/>
    </source>
</evidence>
<dbReference type="AlphaFoldDB" id="A0A498BV40"/>
<accession>A0A498BV40</accession>
<keyword evidence="2" id="KW-1185">Reference proteome</keyword>
<reference evidence="1 2" key="1">
    <citation type="journal article" date="2015" name="Stand. Genomic Sci.">
        <title>Genomic Encyclopedia of Bacterial and Archaeal Type Strains, Phase III: the genomes of soil and plant-associated and newly described type strains.</title>
        <authorList>
            <person name="Whitman W.B."/>
            <person name="Woyke T."/>
            <person name="Klenk H.P."/>
            <person name="Zhou Y."/>
            <person name="Lilburn T.G."/>
            <person name="Beck B.J."/>
            <person name="De Vos P."/>
            <person name="Vandamme P."/>
            <person name="Eisen J.A."/>
            <person name="Garrity G."/>
            <person name="Hugenholtz P."/>
            <person name="Kyrpides N.C."/>
        </authorList>
    </citation>
    <scope>NUCLEOTIDE SEQUENCE [LARGE SCALE GENOMIC DNA]</scope>
    <source>
        <strain evidence="1 2">S2T63</strain>
    </source>
</reference>
<dbReference type="Proteomes" id="UP000273158">
    <property type="component" value="Unassembled WGS sequence"/>
</dbReference>
<proteinExistence type="predicted"/>
<sequence>MLRVQHLAPALTVDQFFSHDTALALLGAPLPYGSGAALPIHVSAHRPAGQPRRREVVGHRLQARPVAEWIAAGVRVEHPVRAWRQVAVTWGLDDLIAAADHLVSPRVRFATVDDLRAEVAMLGDLPGGILQRALAEVRVGAETAEETAVRLLITRAGLPEPELNWTLHTREGRFVARLDLAYPAYRVAIEHDGRVHAFDERQFARDADRWDDVRAQGWTHVRILSHHLRPDPAVALDRIVTALLSHGWRPPRR</sequence>
<dbReference type="InterPro" id="IPR011335">
    <property type="entry name" value="Restrct_endonuc-II-like"/>
</dbReference>
<name>A0A498BV40_9MICO</name>